<protein>
    <submittedName>
        <fullName evidence="5">N6-adenine-specific DNA methylase</fullName>
    </submittedName>
</protein>
<dbReference type="SUPFAM" id="SSF53335">
    <property type="entry name" value="S-adenosyl-L-methionine-dependent methyltransferases"/>
    <property type="match status" value="1"/>
</dbReference>
<dbReference type="InterPro" id="IPR029063">
    <property type="entry name" value="SAM-dependent_MTases_sf"/>
</dbReference>
<dbReference type="InterPro" id="IPR002052">
    <property type="entry name" value="DNA_methylase_N6_adenine_CS"/>
</dbReference>
<dbReference type="PANTHER" id="PTHR47313">
    <property type="entry name" value="RIBOSOMAL RNA LARGE SUBUNIT METHYLTRANSFERASE K/L"/>
    <property type="match status" value="1"/>
</dbReference>
<evidence type="ECO:0000259" key="3">
    <source>
        <dbReference type="Pfam" id="PF01170"/>
    </source>
</evidence>
<evidence type="ECO:0000313" key="6">
    <source>
        <dbReference type="Proteomes" id="UP000245523"/>
    </source>
</evidence>
<dbReference type="Gene3D" id="3.30.2130.30">
    <property type="match status" value="1"/>
</dbReference>
<feature type="domain" description="RlmL ferredoxin-like" evidence="4">
    <location>
        <begin position="20"/>
        <end position="72"/>
    </location>
</feature>
<keyword evidence="6" id="KW-1185">Reference proteome</keyword>
<dbReference type="Pfam" id="PF22020">
    <property type="entry name" value="RlmL_1st"/>
    <property type="match status" value="1"/>
</dbReference>
<dbReference type="CDD" id="cd11715">
    <property type="entry name" value="THUMP_AdoMetMT"/>
    <property type="match status" value="1"/>
</dbReference>
<evidence type="ECO:0000259" key="4">
    <source>
        <dbReference type="Pfam" id="PF22020"/>
    </source>
</evidence>
<dbReference type="Pfam" id="PF01170">
    <property type="entry name" value="UPF0020"/>
    <property type="match status" value="1"/>
</dbReference>
<comment type="caution">
    <text evidence="5">The sequence shown here is derived from an EMBL/GenBank/DDBJ whole genome shotgun (WGS) entry which is preliminary data.</text>
</comment>
<dbReference type="PANTHER" id="PTHR47313:SF1">
    <property type="entry name" value="RIBOSOMAL RNA LARGE SUBUNIT METHYLTRANSFERASE K_L"/>
    <property type="match status" value="1"/>
</dbReference>
<dbReference type="InterPro" id="IPR000241">
    <property type="entry name" value="RlmKL-like_Mtase"/>
</dbReference>
<name>A0ABX5LS05_9BACT</name>
<keyword evidence="1 5" id="KW-0489">Methyltransferase</keyword>
<dbReference type="GO" id="GO:0008168">
    <property type="term" value="F:methyltransferase activity"/>
    <property type="evidence" value="ECO:0007669"/>
    <property type="project" value="UniProtKB-KW"/>
</dbReference>
<dbReference type="EMBL" id="QGHD01000001">
    <property type="protein sequence ID" value="PWL04145.1"/>
    <property type="molecule type" value="Genomic_DNA"/>
</dbReference>
<accession>A0ABX5LS05</accession>
<feature type="domain" description="Ribosomal RNA large subunit methyltransferase K/L-like methyltransferase" evidence="3">
    <location>
        <begin position="188"/>
        <end position="367"/>
    </location>
</feature>
<gene>
    <name evidence="5" type="ORF">B0H50_101157</name>
</gene>
<dbReference type="Gene3D" id="3.40.50.150">
    <property type="entry name" value="Vaccinia Virus protein VP39"/>
    <property type="match status" value="1"/>
</dbReference>
<proteinExistence type="predicted"/>
<dbReference type="RefSeq" id="WP_109587082.1">
    <property type="nucleotide sequence ID" value="NZ_QGHD01000001.1"/>
</dbReference>
<organism evidence="5 6">
    <name type="scientific">Hallerella porci</name>
    <dbReference type="NCBI Taxonomy" id="1945871"/>
    <lineage>
        <taxon>Bacteria</taxon>
        <taxon>Pseudomonadati</taxon>
        <taxon>Fibrobacterota</taxon>
        <taxon>Fibrobacteria</taxon>
        <taxon>Fibrobacterales</taxon>
        <taxon>Fibrobacteraceae</taxon>
        <taxon>Hallerella</taxon>
    </lineage>
</organism>
<dbReference type="PROSITE" id="PS00092">
    <property type="entry name" value="N6_MTASE"/>
    <property type="match status" value="1"/>
</dbReference>
<sequence>MSLSKRIKRHVSATPHLFRVICHLGFEKTCAKELQQLGLVSPCTISDGAIFLEAKIEDAWRFLAFSRTATRIEMQIAEFRAENFGRLEKKSAEIPWELYFFKSSIPAVHSFCKKSRLYHSDAISERVSAIIQNALNERGILPADLDDGFSPAWNSPTQTIFVRLENDICKISLDLAGEPLYKRGFNRHVESAPVRDTLAASILFEAEFYSKKILLDPMAGSGTFSLEAALFKAQAHLNKTRHFATESLPFFRPAAWNFLTSHFQGIDASSLSKIAASDFSEKAFSTLQFNLISAGAAPFLKNLPAETLQISRANFFDLPQAKAGTLLVLNPPYGKRISADITTLYREIGKKIRSDFTQADIAIMIPGLAAEKAFALTPNHFIKTSNGGIDVKVFFIKNG</sequence>
<evidence type="ECO:0000256" key="1">
    <source>
        <dbReference type="ARBA" id="ARBA00022603"/>
    </source>
</evidence>
<evidence type="ECO:0000313" key="5">
    <source>
        <dbReference type="EMBL" id="PWL04145.1"/>
    </source>
</evidence>
<reference evidence="5 6" key="1">
    <citation type="submission" date="2018-05" db="EMBL/GenBank/DDBJ databases">
        <title>Animal gut microbial communities from fecal samples from Wisconsin, USA.</title>
        <authorList>
            <person name="Neumann A."/>
        </authorList>
    </citation>
    <scope>NUCLEOTIDE SEQUENCE [LARGE SCALE GENOMIC DNA]</scope>
    <source>
        <strain evidence="5 6">UWS4</strain>
    </source>
</reference>
<dbReference type="GO" id="GO:0032259">
    <property type="term" value="P:methylation"/>
    <property type="evidence" value="ECO:0007669"/>
    <property type="project" value="UniProtKB-KW"/>
</dbReference>
<dbReference type="InterPro" id="IPR054170">
    <property type="entry name" value="RlmL_1st"/>
</dbReference>
<keyword evidence="2" id="KW-0808">Transferase</keyword>
<evidence type="ECO:0000256" key="2">
    <source>
        <dbReference type="ARBA" id="ARBA00022679"/>
    </source>
</evidence>
<dbReference type="Proteomes" id="UP000245523">
    <property type="component" value="Unassembled WGS sequence"/>
</dbReference>